<dbReference type="RefSeq" id="WP_319844696.1">
    <property type="nucleotide sequence ID" value="NZ_JAXAFJ010000006.1"/>
</dbReference>
<keyword evidence="3" id="KW-1185">Reference proteome</keyword>
<dbReference type="NCBIfam" id="TIGR02218">
    <property type="entry name" value="phg_TIGR02218"/>
    <property type="match status" value="1"/>
</dbReference>
<evidence type="ECO:0000259" key="1">
    <source>
        <dbReference type="Pfam" id="PF09356"/>
    </source>
</evidence>
<dbReference type="EMBL" id="JAXAFJ010000006">
    <property type="protein sequence ID" value="MDX6806567.1"/>
    <property type="molecule type" value="Genomic_DNA"/>
</dbReference>
<accession>A0ABU4RP15</accession>
<reference evidence="2 3" key="1">
    <citation type="submission" date="2023-11" db="EMBL/GenBank/DDBJ databases">
        <authorList>
            <person name="Bao R."/>
        </authorList>
    </citation>
    <scope>NUCLEOTIDE SEQUENCE [LARGE SCALE GENOMIC DNA]</scope>
    <source>
        <strain evidence="2 3">PJ23</strain>
    </source>
</reference>
<dbReference type="Proteomes" id="UP001274321">
    <property type="component" value="Unassembled WGS sequence"/>
</dbReference>
<dbReference type="InterPro" id="IPR011928">
    <property type="entry name" value="Phage_phiJL001_Gp84"/>
</dbReference>
<evidence type="ECO:0000313" key="2">
    <source>
        <dbReference type="EMBL" id="MDX6806567.1"/>
    </source>
</evidence>
<name>A0ABU4RP15_9HYPH</name>
<proteinExistence type="predicted"/>
<protein>
    <submittedName>
        <fullName evidence="2">DUF2163 domain-containing protein</fullName>
    </submittedName>
</protein>
<sequence>MRDIPADLAGHLSGETTSLCHCWRATRRDGVKLGFTDHDEDLTFEDTVFHAGTGLDAAEASSGLGFAVGGGEVAGALSSEGLSEEDLSAGRWDGARVEMFLVNWKATEQRIRLRVAEVGEVRRQGAEFSAELRSMMHRLDAKTGRLYAGTCDAELGDARCRKDLQSPIFTGQGLVLEAVSAFELVVSGLRDFADGWFAAGRLTWADGRNAGHTLHIRDHRREGDLAWLGLWQAPPEPVSFGEGFQVQVGCDKRFTTCRERFANVLNFRGFPHMPGTERVLGYPSEEDGELDGGSYFL</sequence>
<feature type="domain" description="Bacteriophage phiJL001 Gp84 C-terminal" evidence="1">
    <location>
        <begin position="195"/>
        <end position="276"/>
    </location>
</feature>
<comment type="caution">
    <text evidence="2">The sequence shown here is derived from an EMBL/GenBank/DDBJ whole genome shotgun (WGS) entry which is preliminary data.</text>
</comment>
<dbReference type="InterPro" id="IPR018964">
    <property type="entry name" value="Phage_phiJL001_Gp84_C"/>
</dbReference>
<evidence type="ECO:0000313" key="3">
    <source>
        <dbReference type="Proteomes" id="UP001274321"/>
    </source>
</evidence>
<dbReference type="Pfam" id="PF09356">
    <property type="entry name" value="Phage_BR0599"/>
    <property type="match status" value="1"/>
</dbReference>
<organism evidence="2 3">
    <name type="scientific">Terrihabitans rhizophilus</name>
    <dbReference type="NCBI Taxonomy" id="3092662"/>
    <lineage>
        <taxon>Bacteria</taxon>
        <taxon>Pseudomonadati</taxon>
        <taxon>Pseudomonadota</taxon>
        <taxon>Alphaproteobacteria</taxon>
        <taxon>Hyphomicrobiales</taxon>
        <taxon>Terrihabitans</taxon>
    </lineage>
</organism>
<dbReference type="Pfam" id="PF09931">
    <property type="entry name" value="Phage_phiJL001_Gp84_N"/>
    <property type="match status" value="1"/>
</dbReference>
<gene>
    <name evidence="2" type="ORF">SCD90_10865</name>
</gene>